<gene>
    <name evidence="1" type="ORF">WA026_006379</name>
</gene>
<protein>
    <submittedName>
        <fullName evidence="1">Uncharacterized protein</fullName>
    </submittedName>
</protein>
<dbReference type="EMBL" id="JARQZJ010000002">
    <property type="protein sequence ID" value="KAK9870292.1"/>
    <property type="molecule type" value="Genomic_DNA"/>
</dbReference>
<keyword evidence="2" id="KW-1185">Reference proteome</keyword>
<comment type="caution">
    <text evidence="1">The sequence shown here is derived from an EMBL/GenBank/DDBJ whole genome shotgun (WGS) entry which is preliminary data.</text>
</comment>
<proteinExistence type="predicted"/>
<accession>A0AAW1TPP1</accession>
<reference evidence="1 2" key="1">
    <citation type="submission" date="2023-03" db="EMBL/GenBank/DDBJ databases">
        <title>Genome insight into feeding habits of ladybird beetles.</title>
        <authorList>
            <person name="Li H.-S."/>
            <person name="Huang Y.-H."/>
            <person name="Pang H."/>
        </authorList>
    </citation>
    <scope>NUCLEOTIDE SEQUENCE [LARGE SCALE GENOMIC DNA]</scope>
    <source>
        <strain evidence="1">SYSU_2023b</strain>
        <tissue evidence="1">Whole body</tissue>
    </source>
</reference>
<dbReference type="Proteomes" id="UP001431783">
    <property type="component" value="Unassembled WGS sequence"/>
</dbReference>
<dbReference type="AlphaFoldDB" id="A0AAW1TPP1"/>
<evidence type="ECO:0000313" key="2">
    <source>
        <dbReference type="Proteomes" id="UP001431783"/>
    </source>
</evidence>
<name>A0AAW1TPP1_9CUCU</name>
<organism evidence="1 2">
    <name type="scientific">Henosepilachna vigintioctopunctata</name>
    <dbReference type="NCBI Taxonomy" id="420089"/>
    <lineage>
        <taxon>Eukaryota</taxon>
        <taxon>Metazoa</taxon>
        <taxon>Ecdysozoa</taxon>
        <taxon>Arthropoda</taxon>
        <taxon>Hexapoda</taxon>
        <taxon>Insecta</taxon>
        <taxon>Pterygota</taxon>
        <taxon>Neoptera</taxon>
        <taxon>Endopterygota</taxon>
        <taxon>Coleoptera</taxon>
        <taxon>Polyphaga</taxon>
        <taxon>Cucujiformia</taxon>
        <taxon>Coccinelloidea</taxon>
        <taxon>Coccinellidae</taxon>
        <taxon>Epilachninae</taxon>
        <taxon>Epilachnini</taxon>
        <taxon>Henosepilachna</taxon>
    </lineage>
</organism>
<sequence length="111" mass="12488">MTRWWWLNMCHSGHLNDSNLRSNSSSLNAHSPDYGFRSSPPGIREAANNLVSALQNTNPPPAPEPHVAKALLDWIQQFACNFHFNSRARKWSGCNDVFFMAGGFNLKSSVR</sequence>
<evidence type="ECO:0000313" key="1">
    <source>
        <dbReference type="EMBL" id="KAK9870292.1"/>
    </source>
</evidence>